<comment type="caution">
    <text evidence="2">The sequence shown here is derived from an EMBL/GenBank/DDBJ whole genome shotgun (WGS) entry which is preliminary data.</text>
</comment>
<dbReference type="Proteomes" id="UP001147700">
    <property type="component" value="Unassembled WGS sequence"/>
</dbReference>
<keyword evidence="3" id="KW-1185">Reference proteome</keyword>
<evidence type="ECO:0000313" key="3">
    <source>
        <dbReference type="Proteomes" id="UP001147700"/>
    </source>
</evidence>
<dbReference type="PANTHER" id="PTHR48079">
    <property type="entry name" value="PROTEIN YEEZ"/>
    <property type="match status" value="1"/>
</dbReference>
<evidence type="ECO:0000313" key="2">
    <source>
        <dbReference type="EMBL" id="MDA0136520.1"/>
    </source>
</evidence>
<dbReference type="PANTHER" id="PTHR48079:SF6">
    <property type="entry name" value="NAD(P)-BINDING DOMAIN-CONTAINING PROTEIN-RELATED"/>
    <property type="match status" value="1"/>
</dbReference>
<dbReference type="InterPro" id="IPR001509">
    <property type="entry name" value="Epimerase_deHydtase"/>
</dbReference>
<gene>
    <name evidence="2" type="ORF">OJ962_03355</name>
</gene>
<sequence>MRFFVTGASGWIGSAVVPELLQAGHEVVGLARSDASAERIAALGAAVRRGGLDDLDGLAAGAAESDGVVHLGYNHDFSRMAEAAQTDLAAVTAMGAALEGSDRPLLIASGTLGLAPGRVATEADDADPASHPRIATAQAALAMAERGVRSIVVRFAPTVHGSGDPGFVSVLVKTALESGVSGYVGDGSNRWPAVHRLDAARLVRLAMEGAPAGSVLHATAEDGVPAIQIAEAIGRALGLETASVAPEHFDWLGQFFAADIPASSALTRERLAWEPAGPGLIEELEAGVYSPPETRRIAPVV</sequence>
<organism evidence="2 3">
    <name type="scientific">Solirubrobacter deserti</name>
    <dbReference type="NCBI Taxonomy" id="2282478"/>
    <lineage>
        <taxon>Bacteria</taxon>
        <taxon>Bacillati</taxon>
        <taxon>Actinomycetota</taxon>
        <taxon>Thermoleophilia</taxon>
        <taxon>Solirubrobacterales</taxon>
        <taxon>Solirubrobacteraceae</taxon>
        <taxon>Solirubrobacter</taxon>
    </lineage>
</organism>
<dbReference type="Pfam" id="PF01370">
    <property type="entry name" value="Epimerase"/>
    <property type="match status" value="1"/>
</dbReference>
<dbReference type="EMBL" id="JAPCID010000005">
    <property type="protein sequence ID" value="MDA0136520.1"/>
    <property type="molecule type" value="Genomic_DNA"/>
</dbReference>
<dbReference type="InterPro" id="IPR051783">
    <property type="entry name" value="NAD(P)-dependent_oxidoreduct"/>
</dbReference>
<reference evidence="2" key="1">
    <citation type="submission" date="2022-10" db="EMBL/GenBank/DDBJ databases">
        <title>The WGS of Solirubrobacter sp. CPCC 204708.</title>
        <authorList>
            <person name="Jiang Z."/>
        </authorList>
    </citation>
    <scope>NUCLEOTIDE SEQUENCE</scope>
    <source>
        <strain evidence="2">CPCC 204708</strain>
    </source>
</reference>
<proteinExistence type="predicted"/>
<dbReference type="RefSeq" id="WP_202952124.1">
    <property type="nucleotide sequence ID" value="NZ_JAPCID010000005.1"/>
</dbReference>
<accession>A0ABT4RDD2</accession>
<dbReference type="SUPFAM" id="SSF51735">
    <property type="entry name" value="NAD(P)-binding Rossmann-fold domains"/>
    <property type="match status" value="1"/>
</dbReference>
<dbReference type="InterPro" id="IPR036291">
    <property type="entry name" value="NAD(P)-bd_dom_sf"/>
</dbReference>
<evidence type="ECO:0000259" key="1">
    <source>
        <dbReference type="Pfam" id="PF01370"/>
    </source>
</evidence>
<name>A0ABT4RDD2_9ACTN</name>
<dbReference type="CDD" id="cd05262">
    <property type="entry name" value="SDR_a7"/>
    <property type="match status" value="1"/>
</dbReference>
<feature type="domain" description="NAD-dependent epimerase/dehydratase" evidence="1">
    <location>
        <begin position="4"/>
        <end position="209"/>
    </location>
</feature>
<protein>
    <submittedName>
        <fullName evidence="2">SDR family oxidoreductase</fullName>
    </submittedName>
</protein>
<dbReference type="Gene3D" id="3.40.50.720">
    <property type="entry name" value="NAD(P)-binding Rossmann-like Domain"/>
    <property type="match status" value="1"/>
</dbReference>